<dbReference type="SMART" id="SM00829">
    <property type="entry name" value="PKS_ER"/>
    <property type="match status" value="1"/>
</dbReference>
<dbReference type="AlphaFoldDB" id="A0A1M5IG80"/>
<dbReference type="STRING" id="1416778.SAMN05443633_112128"/>
<organism evidence="2 3">
    <name type="scientific">Chryseobacterium arachidis</name>
    <dbReference type="NCBI Taxonomy" id="1416778"/>
    <lineage>
        <taxon>Bacteria</taxon>
        <taxon>Pseudomonadati</taxon>
        <taxon>Bacteroidota</taxon>
        <taxon>Flavobacteriia</taxon>
        <taxon>Flavobacteriales</taxon>
        <taxon>Weeksellaceae</taxon>
        <taxon>Chryseobacterium group</taxon>
        <taxon>Chryseobacterium</taxon>
    </lineage>
</organism>
<name>A0A1M5IG80_9FLAO</name>
<dbReference type="Pfam" id="PF08240">
    <property type="entry name" value="ADH_N"/>
    <property type="match status" value="1"/>
</dbReference>
<dbReference type="PANTHER" id="PTHR43677:SF1">
    <property type="entry name" value="ACRYLYL-COA REDUCTASE ACUI-RELATED"/>
    <property type="match status" value="1"/>
</dbReference>
<dbReference type="GO" id="GO:0043957">
    <property type="term" value="F:acryloyl-CoA reductase (NADPH) activity"/>
    <property type="evidence" value="ECO:0007669"/>
    <property type="project" value="TreeGrafter"/>
</dbReference>
<dbReference type="RefSeq" id="WP_072961691.1">
    <property type="nucleotide sequence ID" value="NZ_FQUT01000012.1"/>
</dbReference>
<dbReference type="InterPro" id="IPR051397">
    <property type="entry name" value="Zn-ADH-like_protein"/>
</dbReference>
<dbReference type="NCBIfam" id="TIGR02823">
    <property type="entry name" value="oxido_YhdH"/>
    <property type="match status" value="1"/>
</dbReference>
<dbReference type="InterPro" id="IPR014188">
    <property type="entry name" value="Acrylyl-CoA_reductase_AcuI"/>
</dbReference>
<dbReference type="Proteomes" id="UP000184518">
    <property type="component" value="Unassembled WGS sequence"/>
</dbReference>
<dbReference type="CDD" id="cd05280">
    <property type="entry name" value="MDR_yhdh_yhfp"/>
    <property type="match status" value="1"/>
</dbReference>
<dbReference type="InterPro" id="IPR036291">
    <property type="entry name" value="NAD(P)-bd_dom_sf"/>
</dbReference>
<sequence>MAKTYQALETAEQEDGTYSSTIVEKQIEDIPDGKVLIRVEYSSLNYKDALSAKGNKGVTRNYPHTPGIDAAGTVEVSSSSLCKSGDQVLVTGFDLGMNTNGGFGQYIVVPESWIIKLPEGLTAKEAMIYGTAGFTAGLSVQALLRNGITPEKGTVAVSGSTGGVGSVAVAILAKLGFQVAAISSKEEAIPFLKSLGAAEIISRQDFEDKSVKALLKPHFSAAIDTVGGNILATLIKSLHYEGVVTTCGMVGGGELNTTVFPFILKGIQLIGIDSVEIPLEKRLPVWKNLGIDWKPQQLNDLAKIISLEELPEYIDRIHSGKMQGRAVVKL</sequence>
<evidence type="ECO:0000259" key="1">
    <source>
        <dbReference type="SMART" id="SM00829"/>
    </source>
</evidence>
<feature type="domain" description="Enoyl reductase (ER)" evidence="1">
    <location>
        <begin position="16"/>
        <end position="328"/>
    </location>
</feature>
<dbReference type="SUPFAM" id="SSF50129">
    <property type="entry name" value="GroES-like"/>
    <property type="match status" value="1"/>
</dbReference>
<reference evidence="3" key="1">
    <citation type="submission" date="2016-11" db="EMBL/GenBank/DDBJ databases">
        <authorList>
            <person name="Varghese N."/>
            <person name="Submissions S."/>
        </authorList>
    </citation>
    <scope>NUCLEOTIDE SEQUENCE [LARGE SCALE GENOMIC DNA]</scope>
    <source>
        <strain evidence="3">DSM 27619</strain>
    </source>
</reference>
<dbReference type="InterPro" id="IPR013154">
    <property type="entry name" value="ADH-like_N"/>
</dbReference>
<dbReference type="PANTHER" id="PTHR43677">
    <property type="entry name" value="SHORT-CHAIN DEHYDROGENASE/REDUCTASE"/>
    <property type="match status" value="1"/>
</dbReference>
<dbReference type="Gene3D" id="3.40.50.720">
    <property type="entry name" value="NAD(P)-binding Rossmann-like Domain"/>
    <property type="match status" value="1"/>
</dbReference>
<dbReference type="EMBL" id="FQUT01000012">
    <property type="protein sequence ID" value="SHG27394.1"/>
    <property type="molecule type" value="Genomic_DNA"/>
</dbReference>
<dbReference type="Pfam" id="PF00107">
    <property type="entry name" value="ADH_zinc_N"/>
    <property type="match status" value="1"/>
</dbReference>
<proteinExistence type="predicted"/>
<dbReference type="InterPro" id="IPR011032">
    <property type="entry name" value="GroES-like_sf"/>
</dbReference>
<dbReference type="Gene3D" id="3.90.180.10">
    <property type="entry name" value="Medium-chain alcohol dehydrogenases, catalytic domain"/>
    <property type="match status" value="1"/>
</dbReference>
<protein>
    <submittedName>
        <fullName evidence="2">Putative quinone oxidoreductase, YhdH/YhfP family</fullName>
    </submittedName>
</protein>
<gene>
    <name evidence="2" type="ORF">SAMN05443633_112128</name>
</gene>
<dbReference type="SUPFAM" id="SSF51735">
    <property type="entry name" value="NAD(P)-binding Rossmann-fold domains"/>
    <property type="match status" value="1"/>
</dbReference>
<evidence type="ECO:0000313" key="2">
    <source>
        <dbReference type="EMBL" id="SHG27394.1"/>
    </source>
</evidence>
<keyword evidence="3" id="KW-1185">Reference proteome</keyword>
<dbReference type="InterPro" id="IPR013149">
    <property type="entry name" value="ADH-like_C"/>
</dbReference>
<evidence type="ECO:0000313" key="3">
    <source>
        <dbReference type="Proteomes" id="UP000184518"/>
    </source>
</evidence>
<accession>A0A1M5IG80</accession>
<dbReference type="InterPro" id="IPR020843">
    <property type="entry name" value="ER"/>
</dbReference>